<comment type="caution">
    <text evidence="4">The sequence shown here is derived from an EMBL/GenBank/DDBJ whole genome shotgun (WGS) entry which is preliminary data.</text>
</comment>
<feature type="non-terminal residue" evidence="4">
    <location>
        <position position="328"/>
    </location>
</feature>
<gene>
    <name evidence="4" type="ORF">E6K80_13040</name>
</gene>
<dbReference type="PROSITE" id="PS50113">
    <property type="entry name" value="PAC"/>
    <property type="match status" value="1"/>
</dbReference>
<dbReference type="SUPFAM" id="SSF55781">
    <property type="entry name" value="GAF domain-like"/>
    <property type="match status" value="1"/>
</dbReference>
<feature type="domain" description="PAC" evidence="3">
    <location>
        <begin position="274"/>
        <end position="326"/>
    </location>
</feature>
<dbReference type="Pfam" id="PF13185">
    <property type="entry name" value="GAF_2"/>
    <property type="match status" value="1"/>
</dbReference>
<feature type="compositionally biased region" description="Basic and acidic residues" evidence="1">
    <location>
        <begin position="313"/>
        <end position="328"/>
    </location>
</feature>
<dbReference type="PROSITE" id="PS50112">
    <property type="entry name" value="PAS"/>
    <property type="match status" value="1"/>
</dbReference>
<dbReference type="InterPro" id="IPR000014">
    <property type="entry name" value="PAS"/>
</dbReference>
<dbReference type="Proteomes" id="UP000319836">
    <property type="component" value="Unassembled WGS sequence"/>
</dbReference>
<dbReference type="SUPFAM" id="SSF55785">
    <property type="entry name" value="PYP-like sensor domain (PAS domain)"/>
    <property type="match status" value="1"/>
</dbReference>
<dbReference type="Pfam" id="PF00989">
    <property type="entry name" value="PAS"/>
    <property type="match status" value="1"/>
</dbReference>
<dbReference type="InterPro" id="IPR000700">
    <property type="entry name" value="PAS-assoc_C"/>
</dbReference>
<dbReference type="InterPro" id="IPR035965">
    <property type="entry name" value="PAS-like_dom_sf"/>
</dbReference>
<sequence length="328" mass="35822">MLNASLIDELERSQAELEARAETERSLRDISARITSLGDPGDILARVVEESRRLLGSDGAHLTRMSDDGTYLVPVIVAGGMDVATEAWLKQMTFPLGGGINGLAAEEARPIWTHDYPADPRIPHDPGDDEAAERLGLRAMAAAPLRAPAGEVIGTLAVSYGAPREILPDELDLLQGLADQAAIALANSNLYELLGDSEARYRHLVQNSPDLVWSIDADARFSFVSDTCQRLTGWRAEDLLGKHFGALVHESSREVAEIDWTAGIGVDDAIDRELRGRVNLLHRDGHPVPAEFVAFATRDEEGRFAGANGSVRDMSERDRLERDLRESE</sequence>
<dbReference type="InterPro" id="IPR001610">
    <property type="entry name" value="PAC"/>
</dbReference>
<dbReference type="InterPro" id="IPR029016">
    <property type="entry name" value="GAF-like_dom_sf"/>
</dbReference>
<evidence type="ECO:0000259" key="3">
    <source>
        <dbReference type="PROSITE" id="PS50113"/>
    </source>
</evidence>
<dbReference type="InterPro" id="IPR003018">
    <property type="entry name" value="GAF"/>
</dbReference>
<dbReference type="SMART" id="SM00065">
    <property type="entry name" value="GAF"/>
    <property type="match status" value="1"/>
</dbReference>
<name>A0A538TZG1_UNCEI</name>
<feature type="domain" description="PAS" evidence="2">
    <location>
        <begin position="197"/>
        <end position="273"/>
    </location>
</feature>
<reference evidence="4 5" key="1">
    <citation type="journal article" date="2019" name="Nat. Microbiol.">
        <title>Mediterranean grassland soil C-N compound turnover is dependent on rainfall and depth, and is mediated by genomically divergent microorganisms.</title>
        <authorList>
            <person name="Diamond S."/>
            <person name="Andeer P.F."/>
            <person name="Li Z."/>
            <person name="Crits-Christoph A."/>
            <person name="Burstein D."/>
            <person name="Anantharaman K."/>
            <person name="Lane K.R."/>
            <person name="Thomas B.C."/>
            <person name="Pan C."/>
            <person name="Northen T.R."/>
            <person name="Banfield J.F."/>
        </authorList>
    </citation>
    <scope>NUCLEOTIDE SEQUENCE [LARGE SCALE GENOMIC DNA]</scope>
    <source>
        <strain evidence="4">WS_10</strain>
    </source>
</reference>
<accession>A0A538TZG1</accession>
<protein>
    <submittedName>
        <fullName evidence="4">PAS domain S-box protein</fullName>
    </submittedName>
</protein>
<evidence type="ECO:0000313" key="5">
    <source>
        <dbReference type="Proteomes" id="UP000319836"/>
    </source>
</evidence>
<dbReference type="SMART" id="SM00091">
    <property type="entry name" value="PAS"/>
    <property type="match status" value="1"/>
</dbReference>
<evidence type="ECO:0000256" key="1">
    <source>
        <dbReference type="SAM" id="MobiDB-lite"/>
    </source>
</evidence>
<dbReference type="SMART" id="SM00086">
    <property type="entry name" value="PAC"/>
    <property type="match status" value="1"/>
</dbReference>
<dbReference type="NCBIfam" id="TIGR00229">
    <property type="entry name" value="sensory_box"/>
    <property type="match status" value="1"/>
</dbReference>
<dbReference type="Gene3D" id="3.30.450.20">
    <property type="entry name" value="PAS domain"/>
    <property type="match status" value="1"/>
</dbReference>
<evidence type="ECO:0000259" key="2">
    <source>
        <dbReference type="PROSITE" id="PS50112"/>
    </source>
</evidence>
<organism evidence="4 5">
    <name type="scientific">Eiseniibacteriota bacterium</name>
    <dbReference type="NCBI Taxonomy" id="2212470"/>
    <lineage>
        <taxon>Bacteria</taxon>
        <taxon>Candidatus Eiseniibacteriota</taxon>
    </lineage>
</organism>
<dbReference type="InterPro" id="IPR052155">
    <property type="entry name" value="Biofilm_reg_signaling"/>
</dbReference>
<dbReference type="GO" id="GO:0006355">
    <property type="term" value="P:regulation of DNA-templated transcription"/>
    <property type="evidence" value="ECO:0007669"/>
    <property type="project" value="InterPro"/>
</dbReference>
<proteinExistence type="predicted"/>
<dbReference type="Gene3D" id="3.30.450.40">
    <property type="match status" value="1"/>
</dbReference>
<dbReference type="EMBL" id="VBPA01000348">
    <property type="protein sequence ID" value="TMQ69037.1"/>
    <property type="molecule type" value="Genomic_DNA"/>
</dbReference>
<dbReference type="PANTHER" id="PTHR44757">
    <property type="entry name" value="DIGUANYLATE CYCLASE DGCP"/>
    <property type="match status" value="1"/>
</dbReference>
<feature type="region of interest" description="Disordered" evidence="1">
    <location>
        <begin position="306"/>
        <end position="328"/>
    </location>
</feature>
<evidence type="ECO:0000313" key="4">
    <source>
        <dbReference type="EMBL" id="TMQ69037.1"/>
    </source>
</evidence>
<dbReference type="CDD" id="cd00130">
    <property type="entry name" value="PAS"/>
    <property type="match status" value="1"/>
</dbReference>
<dbReference type="PANTHER" id="PTHR44757:SF2">
    <property type="entry name" value="BIOFILM ARCHITECTURE MAINTENANCE PROTEIN MBAA"/>
    <property type="match status" value="1"/>
</dbReference>
<dbReference type="AlphaFoldDB" id="A0A538TZG1"/>
<dbReference type="InterPro" id="IPR013767">
    <property type="entry name" value="PAS_fold"/>
</dbReference>